<dbReference type="GO" id="GO:0055090">
    <property type="term" value="P:acylglycerol homeostasis"/>
    <property type="evidence" value="ECO:0007669"/>
    <property type="project" value="TreeGrafter"/>
</dbReference>
<comment type="subunit">
    <text evidence="3">Homotetramer.</text>
</comment>
<dbReference type="EMBL" id="VCAZ01000063">
    <property type="protein sequence ID" value="TSO05447.1"/>
    <property type="molecule type" value="Genomic_DNA"/>
</dbReference>
<dbReference type="Pfam" id="PF01442">
    <property type="entry name" value="Apolipoprotein"/>
    <property type="match status" value="1"/>
</dbReference>
<evidence type="ECO:0000256" key="10">
    <source>
        <dbReference type="ARBA" id="ARBA00023121"/>
    </source>
</evidence>
<dbReference type="InterPro" id="IPR050163">
    <property type="entry name" value="Apolipoprotein_A1/A4/E"/>
</dbReference>
<dbReference type="GO" id="GO:0042157">
    <property type="term" value="P:lipoprotein metabolic process"/>
    <property type="evidence" value="ECO:0007669"/>
    <property type="project" value="InterPro"/>
</dbReference>
<evidence type="ECO:0000313" key="14">
    <source>
        <dbReference type="Proteomes" id="UP000319801"/>
    </source>
</evidence>
<dbReference type="PANTHER" id="PTHR18976">
    <property type="entry name" value="APOLIPOPROTEIN"/>
    <property type="match status" value="1"/>
</dbReference>
<evidence type="ECO:0000256" key="11">
    <source>
        <dbReference type="ARBA" id="ARBA00056320"/>
    </source>
</evidence>
<comment type="subcellular location">
    <subcellularLocation>
        <location evidence="1">Secreted</location>
        <location evidence="1">Extracellular space</location>
        <location evidence="1">Extracellular matrix</location>
    </subcellularLocation>
</comment>
<evidence type="ECO:0000256" key="2">
    <source>
        <dbReference type="ARBA" id="ARBA00008788"/>
    </source>
</evidence>
<evidence type="ECO:0000256" key="1">
    <source>
        <dbReference type="ARBA" id="ARBA00004498"/>
    </source>
</evidence>
<evidence type="ECO:0000256" key="7">
    <source>
        <dbReference type="ARBA" id="ARBA00022729"/>
    </source>
</evidence>
<evidence type="ECO:0000256" key="8">
    <source>
        <dbReference type="ARBA" id="ARBA00022737"/>
    </source>
</evidence>
<dbReference type="Gene3D" id="1.20.120.20">
    <property type="entry name" value="Apolipoprotein"/>
    <property type="match status" value="1"/>
</dbReference>
<feature type="coiled-coil region" evidence="12">
    <location>
        <begin position="247"/>
        <end position="285"/>
    </location>
</feature>
<dbReference type="GO" id="GO:0005543">
    <property type="term" value="F:phospholipid binding"/>
    <property type="evidence" value="ECO:0007669"/>
    <property type="project" value="TreeGrafter"/>
</dbReference>
<comment type="caution">
    <text evidence="13">The sequence shown here is derived from an EMBL/GenBank/DDBJ whole genome shotgun (WGS) entry which is preliminary data.</text>
</comment>
<evidence type="ECO:0000313" key="13">
    <source>
        <dbReference type="EMBL" id="TSO05447.1"/>
    </source>
</evidence>
<dbReference type="Pfam" id="PF04908">
    <property type="entry name" value="SH3BGR"/>
    <property type="match status" value="1"/>
</dbReference>
<keyword evidence="12" id="KW-0175">Coiled coil</keyword>
<reference evidence="13 14" key="1">
    <citation type="journal article" date="2019" name="Genome Biol. Evol.">
        <title>Whole-Genome Sequencing of the Giant Devil Catfish, Bagarius yarrelli.</title>
        <authorList>
            <person name="Jiang W."/>
            <person name="Lv Y."/>
            <person name="Cheng L."/>
            <person name="Yang K."/>
            <person name="Chao B."/>
            <person name="Wang X."/>
            <person name="Li Y."/>
            <person name="Pan X."/>
            <person name="You X."/>
            <person name="Zhang Y."/>
            <person name="Yang J."/>
            <person name="Li J."/>
            <person name="Zhang X."/>
            <person name="Liu S."/>
            <person name="Sun C."/>
            <person name="Yang J."/>
            <person name="Shi Q."/>
        </authorList>
    </citation>
    <scope>NUCLEOTIDE SEQUENCE [LARGE SCALE GENOMIC DNA]</scope>
    <source>
        <strain evidence="13">JWS20170419001</strain>
        <tissue evidence="13">Muscle</tissue>
    </source>
</reference>
<dbReference type="GO" id="GO:1903561">
    <property type="term" value="C:extracellular vesicle"/>
    <property type="evidence" value="ECO:0007669"/>
    <property type="project" value="TreeGrafter"/>
</dbReference>
<dbReference type="SUPFAM" id="SSF47162">
    <property type="entry name" value="Apolipoprotein"/>
    <property type="match status" value="1"/>
</dbReference>
<dbReference type="GO" id="GO:0120020">
    <property type="term" value="F:cholesterol transfer activity"/>
    <property type="evidence" value="ECO:0007669"/>
    <property type="project" value="TreeGrafter"/>
</dbReference>
<evidence type="ECO:0000256" key="6">
    <source>
        <dbReference type="ARBA" id="ARBA00022530"/>
    </source>
</evidence>
<dbReference type="Proteomes" id="UP000319801">
    <property type="component" value="Unassembled WGS sequence"/>
</dbReference>
<dbReference type="PANTHER" id="PTHR18976:SF2">
    <property type="entry name" value="APOLIPOPROTEIN E"/>
    <property type="match status" value="1"/>
</dbReference>
<evidence type="ECO:0000256" key="3">
    <source>
        <dbReference type="ARBA" id="ARBA00011881"/>
    </source>
</evidence>
<name>A0A556U8P5_BAGYA</name>
<evidence type="ECO:0000256" key="5">
    <source>
        <dbReference type="ARBA" id="ARBA00022525"/>
    </source>
</evidence>
<keyword evidence="6" id="KW-0272">Extracellular matrix</keyword>
<sequence>MGIKVYFTTVTASREVKSQQAEVMRILESKNIQFELVDIAVGEEVRSEMRTLSGNPNAAPPQIFNGDQYCGGRFLFQDEPKTHWEEMVDKFWEYVNSVSATAENMKKSIQDTKIGKELDTLISDSMAELQMYTDDVQSKLAPHAKETAERVHNDLKLLSNKLHIHMQDAKDRITEYSQELQTMVEQNADEIESRFNAYIRKLKKRLNKDTQEIKKRVETYFKEVQDRTAQLANDMNERLKSYSDVIRQNAEDKFNFLKDLLKDQANQVMEKLENMKNQAEKIKSNLYTPFQQKMEEVKNWFQQFIN</sequence>
<keyword evidence="7" id="KW-0732">Signal</keyword>
<keyword evidence="9" id="KW-0445">Lipid transport</keyword>
<dbReference type="Gene3D" id="3.40.30.10">
    <property type="entry name" value="Glutaredoxin"/>
    <property type="match status" value="1"/>
</dbReference>
<keyword evidence="14" id="KW-1185">Reference proteome</keyword>
<dbReference type="PROSITE" id="PS51354">
    <property type="entry name" value="GLUTAREDOXIN_2"/>
    <property type="match status" value="1"/>
</dbReference>
<evidence type="ECO:0000256" key="4">
    <source>
        <dbReference type="ARBA" id="ARBA00022448"/>
    </source>
</evidence>
<keyword evidence="10" id="KW-0446">Lipid-binding</keyword>
<dbReference type="AlphaFoldDB" id="A0A556U8P5"/>
<dbReference type="FunFam" id="1.20.120.20:FF:000010">
    <property type="entry name" value="Apolipoprotein E"/>
    <property type="match status" value="1"/>
</dbReference>
<evidence type="ECO:0000256" key="9">
    <source>
        <dbReference type="ARBA" id="ARBA00023055"/>
    </source>
</evidence>
<evidence type="ECO:0000256" key="12">
    <source>
        <dbReference type="SAM" id="Coils"/>
    </source>
</evidence>
<dbReference type="GO" id="GO:0034364">
    <property type="term" value="C:high-density lipoprotein particle"/>
    <property type="evidence" value="ECO:0007669"/>
    <property type="project" value="TreeGrafter"/>
</dbReference>
<protein>
    <submittedName>
        <fullName evidence="13">Apolipoprotein Eb</fullName>
    </submittedName>
</protein>
<keyword evidence="4" id="KW-0813">Transport</keyword>
<keyword evidence="8" id="KW-0677">Repeat</keyword>
<dbReference type="OrthoDB" id="9886755at2759"/>
<dbReference type="SUPFAM" id="SSF52833">
    <property type="entry name" value="Thioredoxin-like"/>
    <property type="match status" value="1"/>
</dbReference>
<gene>
    <name evidence="13" type="ORF">Baya_9570</name>
</gene>
<keyword evidence="13" id="KW-0449">Lipoprotein</keyword>
<dbReference type="InterPro" id="IPR000074">
    <property type="entry name" value="ApoA_E"/>
</dbReference>
<dbReference type="GO" id="GO:0042627">
    <property type="term" value="C:chylomicron"/>
    <property type="evidence" value="ECO:0007669"/>
    <property type="project" value="TreeGrafter"/>
</dbReference>
<proteinExistence type="inferred from homology"/>
<dbReference type="GO" id="GO:0034361">
    <property type="term" value="C:very-low-density lipoprotein particle"/>
    <property type="evidence" value="ECO:0007669"/>
    <property type="project" value="TreeGrafter"/>
</dbReference>
<dbReference type="InterPro" id="IPR006993">
    <property type="entry name" value="Glut_rich_SH3-bd"/>
</dbReference>
<dbReference type="GO" id="GO:0033344">
    <property type="term" value="P:cholesterol efflux"/>
    <property type="evidence" value="ECO:0007669"/>
    <property type="project" value="TreeGrafter"/>
</dbReference>
<organism evidence="13 14">
    <name type="scientific">Bagarius yarrelli</name>
    <name type="common">Goonch</name>
    <name type="synonym">Bagrus yarrelli</name>
    <dbReference type="NCBI Taxonomy" id="175774"/>
    <lineage>
        <taxon>Eukaryota</taxon>
        <taxon>Metazoa</taxon>
        <taxon>Chordata</taxon>
        <taxon>Craniata</taxon>
        <taxon>Vertebrata</taxon>
        <taxon>Euteleostomi</taxon>
        <taxon>Actinopterygii</taxon>
        <taxon>Neopterygii</taxon>
        <taxon>Teleostei</taxon>
        <taxon>Ostariophysi</taxon>
        <taxon>Siluriformes</taxon>
        <taxon>Sisoridae</taxon>
        <taxon>Sisorinae</taxon>
        <taxon>Bagarius</taxon>
    </lineage>
</organism>
<dbReference type="GO" id="GO:0008203">
    <property type="term" value="P:cholesterol metabolic process"/>
    <property type="evidence" value="ECO:0007669"/>
    <property type="project" value="TreeGrafter"/>
</dbReference>
<keyword evidence="5" id="KW-0964">Secreted</keyword>
<dbReference type="GO" id="GO:0033700">
    <property type="term" value="P:phospholipid efflux"/>
    <property type="evidence" value="ECO:0007669"/>
    <property type="project" value="TreeGrafter"/>
</dbReference>
<dbReference type="InterPro" id="IPR036249">
    <property type="entry name" value="Thioredoxin-like_sf"/>
</dbReference>
<dbReference type="GO" id="GO:0060228">
    <property type="term" value="F:phosphatidylcholine-sterol O-acyltransferase activator activity"/>
    <property type="evidence" value="ECO:0007669"/>
    <property type="project" value="TreeGrafter"/>
</dbReference>
<comment type="function">
    <text evidence="11">APOE is an apolipoprotein, a protein associating with lipid particles, that mainly functions in lipoprotein-mediated lipid transport between organs via the plasma and interstitial fluids. APOE is a core component of plasma lipoproteins and is involved in their production, conversion and clearance. Apolipoproteins are amphipathic molecules that interact both with lipids of the lipoprotein particle core and the aqueous environment of the plasma.</text>
</comment>
<dbReference type="GO" id="GO:0034362">
    <property type="term" value="C:low-density lipoprotein particle"/>
    <property type="evidence" value="ECO:0007669"/>
    <property type="project" value="TreeGrafter"/>
</dbReference>
<accession>A0A556U8P5</accession>
<comment type="similarity">
    <text evidence="2">Belongs to the apolipoprotein A1/A4/E family.</text>
</comment>